<keyword evidence="3" id="KW-0645">Protease</keyword>
<keyword evidence="7" id="KW-0482">Metalloprotease</keyword>
<evidence type="ECO:0000313" key="19">
    <source>
        <dbReference type="EMBL" id="HIX59234.1"/>
    </source>
</evidence>
<dbReference type="GO" id="GO:0070573">
    <property type="term" value="F:metallodipeptidase activity"/>
    <property type="evidence" value="ECO:0007669"/>
    <property type="project" value="TreeGrafter"/>
</dbReference>
<dbReference type="GO" id="GO:0005829">
    <property type="term" value="C:cytosol"/>
    <property type="evidence" value="ECO:0007669"/>
    <property type="project" value="TreeGrafter"/>
</dbReference>
<evidence type="ECO:0000256" key="10">
    <source>
        <dbReference type="ARBA" id="ARBA00038976"/>
    </source>
</evidence>
<evidence type="ECO:0000256" key="4">
    <source>
        <dbReference type="ARBA" id="ARBA00022723"/>
    </source>
</evidence>
<keyword evidence="8" id="KW-0170">Cobalt</keyword>
<dbReference type="AlphaFoldDB" id="A0A9D1WHF0"/>
<evidence type="ECO:0000256" key="15">
    <source>
        <dbReference type="ARBA" id="ARBA00076004"/>
    </source>
</evidence>
<dbReference type="PANTHER" id="PTHR43501:SF1">
    <property type="entry name" value="CYTOSOL NON-SPECIFIC DIPEPTIDASE"/>
    <property type="match status" value="1"/>
</dbReference>
<gene>
    <name evidence="19" type="ORF">IAA45_05905</name>
</gene>
<reference evidence="19" key="2">
    <citation type="submission" date="2021-04" db="EMBL/GenBank/DDBJ databases">
        <authorList>
            <person name="Gilroy R."/>
        </authorList>
    </citation>
    <scope>NUCLEOTIDE SEQUENCE</scope>
    <source>
        <strain evidence="19">ChiSjej1B19-8411</strain>
    </source>
</reference>
<dbReference type="CDD" id="cd03890">
    <property type="entry name" value="M20_pepD"/>
    <property type="match status" value="1"/>
</dbReference>
<comment type="catalytic activity">
    <reaction evidence="9">
        <text>Hydrolysis of dipeptides, preferentially hydrophobic dipeptides including prolyl amino acids.</text>
        <dbReference type="EC" id="3.4.13.18"/>
    </reaction>
</comment>
<keyword evidence="4" id="KW-0479">Metal-binding</keyword>
<evidence type="ECO:0000256" key="8">
    <source>
        <dbReference type="ARBA" id="ARBA00023285"/>
    </source>
</evidence>
<dbReference type="Pfam" id="PF01546">
    <property type="entry name" value="Peptidase_M20"/>
    <property type="match status" value="1"/>
</dbReference>
<evidence type="ECO:0000259" key="18">
    <source>
        <dbReference type="Pfam" id="PF07687"/>
    </source>
</evidence>
<dbReference type="GO" id="GO:0006508">
    <property type="term" value="P:proteolysis"/>
    <property type="evidence" value="ECO:0007669"/>
    <property type="project" value="UniProtKB-KW"/>
</dbReference>
<keyword evidence="5" id="KW-0378">Hydrolase</keyword>
<dbReference type="EMBL" id="DXEX01000132">
    <property type="protein sequence ID" value="HIX59234.1"/>
    <property type="molecule type" value="Genomic_DNA"/>
</dbReference>
<evidence type="ECO:0000256" key="2">
    <source>
        <dbReference type="ARBA" id="ARBA00001947"/>
    </source>
</evidence>
<dbReference type="PIRSF" id="PIRSF016599">
    <property type="entry name" value="Xaa-His_dipept"/>
    <property type="match status" value="1"/>
</dbReference>
<dbReference type="PRINTS" id="PR00934">
    <property type="entry name" value="XHISDIPTASE"/>
</dbReference>
<dbReference type="PANTHER" id="PTHR43501">
    <property type="entry name" value="CYTOSOL NON-SPECIFIC DIPEPTIDASE"/>
    <property type="match status" value="1"/>
</dbReference>
<comment type="cofactor">
    <cofactor evidence="2">
        <name>Zn(2+)</name>
        <dbReference type="ChEBI" id="CHEBI:29105"/>
    </cofactor>
</comment>
<evidence type="ECO:0000256" key="3">
    <source>
        <dbReference type="ARBA" id="ARBA00022670"/>
    </source>
</evidence>
<evidence type="ECO:0000256" key="5">
    <source>
        <dbReference type="ARBA" id="ARBA00022801"/>
    </source>
</evidence>
<dbReference type="NCBIfam" id="TIGR01893">
    <property type="entry name" value="aa-his-dipept"/>
    <property type="match status" value="1"/>
</dbReference>
<evidence type="ECO:0000256" key="12">
    <source>
        <dbReference type="ARBA" id="ARBA00061423"/>
    </source>
</evidence>
<protein>
    <recommendedName>
        <fullName evidence="13">Cytosol non-specific dipeptidase</fullName>
        <ecNumber evidence="10">3.4.13.18</ecNumber>
    </recommendedName>
    <alternativeName>
        <fullName evidence="16">Aminoacyl-histidine dipeptidase</fullName>
    </alternativeName>
    <alternativeName>
        <fullName evidence="15">Beta-alanyl-histidine dipeptidase</fullName>
    </alternativeName>
    <alternativeName>
        <fullName evidence="14">Carnosinase</fullName>
    </alternativeName>
    <alternativeName>
        <fullName evidence="11">Peptidase D</fullName>
    </alternativeName>
    <alternativeName>
        <fullName evidence="17">Xaa-His dipeptidase</fullName>
    </alternativeName>
</protein>
<sequence>MAVLEHLDPKDVFYYFEEICRIPHGSGNTGQISDYLVNFARERNLSYIQDELGNVIIRKPAAPGYENVPGVILQGHMDMVAEKTPESDHDFTKDGLKLKITEDGYITAEDTTLGGDDGIAIAYGLALLAGDYPHPALELLVTVDEEIGMLGASGLDCSQLQGRRMINLDSEEEGSIWVSCAGGMRALSRIPVEYTAGEGVQYTLKISGLLGGHSGSEIDKIRCNANILMGRVLYGLKEAADYEILSLAGGAKDNAIPRECTAEILVPKDQKDAVEAYARQAEEELRTEYQNTDDGVRVEAICTGEGEGQVLTPVSREKVIFYLMNLPNGVQKMSGNIPGLVETSANLGILRLTSQALEGKSCVRSSVKSGKTALSQKMEYLTEFLGGEYEVSGAYPAWEYKQESPLRDLMVQVYEEMYQSSPQVVAIHAGLECGLLYSNIPGLDCVSIGPNMKDIHTTEEVLEIASVKRVWEYLLRVLEQMRK</sequence>
<dbReference type="InterPro" id="IPR011650">
    <property type="entry name" value="Peptidase_M20_dimer"/>
</dbReference>
<dbReference type="Proteomes" id="UP000886817">
    <property type="component" value="Unassembled WGS sequence"/>
</dbReference>
<name>A0A9D1WHF0_9FIRM</name>
<evidence type="ECO:0000256" key="11">
    <source>
        <dbReference type="ARBA" id="ARBA00044252"/>
    </source>
</evidence>
<dbReference type="InterPro" id="IPR001160">
    <property type="entry name" value="Peptidase_M20C"/>
</dbReference>
<dbReference type="Gene3D" id="3.40.630.10">
    <property type="entry name" value="Zn peptidases"/>
    <property type="match status" value="2"/>
</dbReference>
<organism evidence="19 20">
    <name type="scientific">Candidatus Blautia gallistercoris</name>
    <dbReference type="NCBI Taxonomy" id="2838490"/>
    <lineage>
        <taxon>Bacteria</taxon>
        <taxon>Bacillati</taxon>
        <taxon>Bacillota</taxon>
        <taxon>Clostridia</taxon>
        <taxon>Lachnospirales</taxon>
        <taxon>Lachnospiraceae</taxon>
        <taxon>Blautia</taxon>
    </lineage>
</organism>
<keyword evidence="6" id="KW-0862">Zinc</keyword>
<evidence type="ECO:0000256" key="17">
    <source>
        <dbReference type="ARBA" id="ARBA00078074"/>
    </source>
</evidence>
<evidence type="ECO:0000256" key="16">
    <source>
        <dbReference type="ARBA" id="ARBA00077688"/>
    </source>
</evidence>
<evidence type="ECO:0000256" key="14">
    <source>
        <dbReference type="ARBA" id="ARBA00075285"/>
    </source>
</evidence>
<accession>A0A9D1WHF0</accession>
<comment type="cofactor">
    <cofactor evidence="1">
        <name>Co(2+)</name>
        <dbReference type="ChEBI" id="CHEBI:48828"/>
    </cofactor>
</comment>
<comment type="similarity">
    <text evidence="12">Belongs to the peptidase M20C family.</text>
</comment>
<dbReference type="Pfam" id="PF07687">
    <property type="entry name" value="M20_dimer"/>
    <property type="match status" value="1"/>
</dbReference>
<dbReference type="InterPro" id="IPR002933">
    <property type="entry name" value="Peptidase_M20"/>
</dbReference>
<comment type="caution">
    <text evidence="19">The sequence shown here is derived from an EMBL/GenBank/DDBJ whole genome shotgun (WGS) entry which is preliminary data.</text>
</comment>
<evidence type="ECO:0000256" key="9">
    <source>
        <dbReference type="ARBA" id="ARBA00036421"/>
    </source>
</evidence>
<evidence type="ECO:0000313" key="20">
    <source>
        <dbReference type="Proteomes" id="UP000886817"/>
    </source>
</evidence>
<evidence type="ECO:0000256" key="1">
    <source>
        <dbReference type="ARBA" id="ARBA00001941"/>
    </source>
</evidence>
<dbReference type="GO" id="GO:0046872">
    <property type="term" value="F:metal ion binding"/>
    <property type="evidence" value="ECO:0007669"/>
    <property type="project" value="UniProtKB-KW"/>
</dbReference>
<evidence type="ECO:0000256" key="13">
    <source>
        <dbReference type="ARBA" id="ARBA00071271"/>
    </source>
</evidence>
<evidence type="ECO:0000256" key="6">
    <source>
        <dbReference type="ARBA" id="ARBA00022833"/>
    </source>
</evidence>
<evidence type="ECO:0000256" key="7">
    <source>
        <dbReference type="ARBA" id="ARBA00023049"/>
    </source>
</evidence>
<dbReference type="FunFam" id="3.40.630.10:FF:000018">
    <property type="entry name" value="Aminoacyl-histidine dipeptidase PepD"/>
    <property type="match status" value="1"/>
</dbReference>
<dbReference type="SUPFAM" id="SSF53187">
    <property type="entry name" value="Zn-dependent exopeptidases"/>
    <property type="match status" value="1"/>
</dbReference>
<dbReference type="FunFam" id="3.40.630.10:FF:000015">
    <property type="entry name" value="Aminoacyl-histidine dipeptidase PepD"/>
    <property type="match status" value="1"/>
</dbReference>
<feature type="domain" description="Peptidase M20 dimerisation" evidence="18">
    <location>
        <begin position="207"/>
        <end position="292"/>
    </location>
</feature>
<dbReference type="EC" id="3.4.13.18" evidence="10"/>
<reference evidence="19" key="1">
    <citation type="journal article" date="2021" name="PeerJ">
        <title>Extensive microbial diversity within the chicken gut microbiome revealed by metagenomics and culture.</title>
        <authorList>
            <person name="Gilroy R."/>
            <person name="Ravi A."/>
            <person name="Getino M."/>
            <person name="Pursley I."/>
            <person name="Horton D.L."/>
            <person name="Alikhan N.F."/>
            <person name="Baker D."/>
            <person name="Gharbi K."/>
            <person name="Hall N."/>
            <person name="Watson M."/>
            <person name="Adriaenssens E.M."/>
            <person name="Foster-Nyarko E."/>
            <person name="Jarju S."/>
            <person name="Secka A."/>
            <person name="Antonio M."/>
            <person name="Oren A."/>
            <person name="Chaudhuri R.R."/>
            <person name="La Ragione R."/>
            <person name="Hildebrand F."/>
            <person name="Pallen M.J."/>
        </authorList>
    </citation>
    <scope>NUCLEOTIDE SEQUENCE</scope>
    <source>
        <strain evidence="19">ChiSjej1B19-8411</strain>
    </source>
</reference>
<proteinExistence type="inferred from homology"/>